<gene>
    <name evidence="2" type="ORF">PIB30_075293</name>
</gene>
<evidence type="ECO:0000313" key="2">
    <source>
        <dbReference type="EMBL" id="MED6126121.1"/>
    </source>
</evidence>
<dbReference type="EMBL" id="JASCZI010031164">
    <property type="protein sequence ID" value="MED6126121.1"/>
    <property type="molecule type" value="Genomic_DNA"/>
</dbReference>
<evidence type="ECO:0000313" key="3">
    <source>
        <dbReference type="Proteomes" id="UP001341840"/>
    </source>
</evidence>
<proteinExistence type="predicted"/>
<keyword evidence="3" id="KW-1185">Reference proteome</keyword>
<reference evidence="2 3" key="1">
    <citation type="journal article" date="2023" name="Plants (Basel)">
        <title>Bridging the Gap: Combining Genomics and Transcriptomics Approaches to Understand Stylosanthes scabra, an Orphan Legume from the Brazilian Caatinga.</title>
        <authorList>
            <person name="Ferreira-Neto J.R.C."/>
            <person name="da Silva M.D."/>
            <person name="Binneck E."/>
            <person name="de Melo N.F."/>
            <person name="da Silva R.H."/>
            <person name="de Melo A.L.T.M."/>
            <person name="Pandolfi V."/>
            <person name="Bustamante F.O."/>
            <person name="Brasileiro-Vidal A.C."/>
            <person name="Benko-Iseppon A.M."/>
        </authorList>
    </citation>
    <scope>NUCLEOTIDE SEQUENCE [LARGE SCALE GENOMIC DNA]</scope>
    <source>
        <tissue evidence="2">Leaves</tissue>
    </source>
</reference>
<comment type="caution">
    <text evidence="2">The sequence shown here is derived from an EMBL/GenBank/DDBJ whole genome shotgun (WGS) entry which is preliminary data.</text>
</comment>
<evidence type="ECO:0000256" key="1">
    <source>
        <dbReference type="SAM" id="MobiDB-lite"/>
    </source>
</evidence>
<protein>
    <submittedName>
        <fullName evidence="2">Uncharacterized protein</fullName>
    </submittedName>
</protein>
<feature type="compositionally biased region" description="Basic and acidic residues" evidence="1">
    <location>
        <begin position="93"/>
        <end position="119"/>
    </location>
</feature>
<feature type="region of interest" description="Disordered" evidence="1">
    <location>
        <begin position="93"/>
        <end position="146"/>
    </location>
</feature>
<dbReference type="Proteomes" id="UP001341840">
    <property type="component" value="Unassembled WGS sequence"/>
</dbReference>
<sequence length="193" mass="21855">MVGIVEDVIIKIGELTIPTDFHAIKTAPSDKGGYYQVLLERPFLKTVGFRLNYFDEIFSFSMGNVIKIFQPTRPPIPKTGSIHHVQLCNQEGKEKDATKEIKQKKVEEKKGNDQKEKGSRITPPTTSKKKKKKKKSTKAVKKKKPEECKIKTKAELKYADFKDLIGKLKMINSALVKDGGIGVHLIEDNSKWK</sequence>
<accession>A0ABU6RQN8</accession>
<feature type="compositionally biased region" description="Basic residues" evidence="1">
    <location>
        <begin position="127"/>
        <end position="143"/>
    </location>
</feature>
<name>A0ABU6RQN8_9FABA</name>
<organism evidence="2 3">
    <name type="scientific">Stylosanthes scabra</name>
    <dbReference type="NCBI Taxonomy" id="79078"/>
    <lineage>
        <taxon>Eukaryota</taxon>
        <taxon>Viridiplantae</taxon>
        <taxon>Streptophyta</taxon>
        <taxon>Embryophyta</taxon>
        <taxon>Tracheophyta</taxon>
        <taxon>Spermatophyta</taxon>
        <taxon>Magnoliopsida</taxon>
        <taxon>eudicotyledons</taxon>
        <taxon>Gunneridae</taxon>
        <taxon>Pentapetalae</taxon>
        <taxon>rosids</taxon>
        <taxon>fabids</taxon>
        <taxon>Fabales</taxon>
        <taxon>Fabaceae</taxon>
        <taxon>Papilionoideae</taxon>
        <taxon>50 kb inversion clade</taxon>
        <taxon>dalbergioids sensu lato</taxon>
        <taxon>Dalbergieae</taxon>
        <taxon>Pterocarpus clade</taxon>
        <taxon>Stylosanthes</taxon>
    </lineage>
</organism>